<gene>
    <name evidence="2" type="ORF">GCM10008957_56870</name>
</gene>
<dbReference type="InterPro" id="IPR004843">
    <property type="entry name" value="Calcineurin-like_PHP"/>
</dbReference>
<dbReference type="SUPFAM" id="SSF56300">
    <property type="entry name" value="Metallo-dependent phosphatases"/>
    <property type="match status" value="1"/>
</dbReference>
<accession>A0A918FIZ5</accession>
<name>A0A918FIZ5_9DEIO</name>
<dbReference type="Proteomes" id="UP000603865">
    <property type="component" value="Unassembled WGS sequence"/>
</dbReference>
<evidence type="ECO:0000313" key="2">
    <source>
        <dbReference type="EMBL" id="GGR41743.1"/>
    </source>
</evidence>
<dbReference type="Gene3D" id="3.60.21.10">
    <property type="match status" value="1"/>
</dbReference>
<dbReference type="Pfam" id="PF00149">
    <property type="entry name" value="Metallophos"/>
    <property type="match status" value="1"/>
</dbReference>
<feature type="domain" description="Calcineurin-like phosphoesterase" evidence="1">
    <location>
        <begin position="9"/>
        <end position="100"/>
    </location>
</feature>
<dbReference type="GO" id="GO:0016787">
    <property type="term" value="F:hydrolase activity"/>
    <property type="evidence" value="ECO:0007669"/>
    <property type="project" value="InterPro"/>
</dbReference>
<sequence length="268" mass="30312">MELYDPRPTVAIPDLNGKYERFLLAVEHAKPSEHFLVFLGDMIDDGPGVRQILQHLQQLHADHGLQVLAGNHEELMINALCGLPGARHALDPTPRDTPEWQRWLRNGGQATLASYARKQDLIRDVQWLMSQSKRWFVRDRWLYSHATRPHPTQQPINEAQRTATGADLLLWDRPTSSSNLYELREELIGSVHGHTPRAQPERLLGPDRKPAWFMDLGKHARDIAIHHSITGPQVLTAPPLVQDSHAPSRPAALRLGASLSTLFKKRST</sequence>
<protein>
    <recommendedName>
        <fullName evidence="1">Calcineurin-like phosphoesterase domain-containing protein</fullName>
    </recommendedName>
</protein>
<evidence type="ECO:0000259" key="1">
    <source>
        <dbReference type="Pfam" id="PF00149"/>
    </source>
</evidence>
<evidence type="ECO:0000313" key="3">
    <source>
        <dbReference type="Proteomes" id="UP000603865"/>
    </source>
</evidence>
<organism evidence="2 3">
    <name type="scientific">Deinococcus ruber</name>
    <dbReference type="NCBI Taxonomy" id="1848197"/>
    <lineage>
        <taxon>Bacteria</taxon>
        <taxon>Thermotogati</taxon>
        <taxon>Deinococcota</taxon>
        <taxon>Deinococci</taxon>
        <taxon>Deinococcales</taxon>
        <taxon>Deinococcaceae</taxon>
        <taxon>Deinococcus</taxon>
    </lineage>
</organism>
<dbReference type="InterPro" id="IPR029052">
    <property type="entry name" value="Metallo-depent_PP-like"/>
</dbReference>
<proteinExistence type="predicted"/>
<comment type="caution">
    <text evidence="2">The sequence shown here is derived from an EMBL/GenBank/DDBJ whole genome shotgun (WGS) entry which is preliminary data.</text>
</comment>
<reference evidence="2" key="2">
    <citation type="submission" date="2020-09" db="EMBL/GenBank/DDBJ databases">
        <authorList>
            <person name="Sun Q."/>
            <person name="Ohkuma M."/>
        </authorList>
    </citation>
    <scope>NUCLEOTIDE SEQUENCE</scope>
    <source>
        <strain evidence="2">JCM 31311</strain>
    </source>
</reference>
<dbReference type="RefSeq" id="WP_189093910.1">
    <property type="nucleotide sequence ID" value="NZ_BMQL01000128.1"/>
</dbReference>
<reference evidence="2" key="1">
    <citation type="journal article" date="2014" name="Int. J. Syst. Evol. Microbiol.">
        <title>Complete genome sequence of Corynebacterium casei LMG S-19264T (=DSM 44701T), isolated from a smear-ripened cheese.</title>
        <authorList>
            <consortium name="US DOE Joint Genome Institute (JGI-PGF)"/>
            <person name="Walter F."/>
            <person name="Albersmeier A."/>
            <person name="Kalinowski J."/>
            <person name="Ruckert C."/>
        </authorList>
    </citation>
    <scope>NUCLEOTIDE SEQUENCE</scope>
    <source>
        <strain evidence="2">JCM 31311</strain>
    </source>
</reference>
<dbReference type="EMBL" id="BMQL01000128">
    <property type="protein sequence ID" value="GGR41743.1"/>
    <property type="molecule type" value="Genomic_DNA"/>
</dbReference>
<keyword evidence="3" id="KW-1185">Reference proteome</keyword>
<dbReference type="AlphaFoldDB" id="A0A918FIZ5"/>